<dbReference type="OrthoDB" id="3473507at2759"/>
<evidence type="ECO:0000256" key="1">
    <source>
        <dbReference type="SAM" id="MobiDB-lite"/>
    </source>
</evidence>
<reference evidence="2" key="1">
    <citation type="journal article" date="2020" name="Stud. Mycol.">
        <title>101 Dothideomycetes genomes: a test case for predicting lifestyles and emergence of pathogens.</title>
        <authorList>
            <person name="Haridas S."/>
            <person name="Albert R."/>
            <person name="Binder M."/>
            <person name="Bloem J."/>
            <person name="Labutti K."/>
            <person name="Salamov A."/>
            <person name="Andreopoulos B."/>
            <person name="Baker S."/>
            <person name="Barry K."/>
            <person name="Bills G."/>
            <person name="Bluhm B."/>
            <person name="Cannon C."/>
            <person name="Castanera R."/>
            <person name="Culley D."/>
            <person name="Daum C."/>
            <person name="Ezra D."/>
            <person name="Gonzalez J."/>
            <person name="Henrissat B."/>
            <person name="Kuo A."/>
            <person name="Liang C."/>
            <person name="Lipzen A."/>
            <person name="Lutzoni F."/>
            <person name="Magnuson J."/>
            <person name="Mondo S."/>
            <person name="Nolan M."/>
            <person name="Ohm R."/>
            <person name="Pangilinan J."/>
            <person name="Park H.-J."/>
            <person name="Ramirez L."/>
            <person name="Alfaro M."/>
            <person name="Sun H."/>
            <person name="Tritt A."/>
            <person name="Yoshinaga Y."/>
            <person name="Zwiers L.-H."/>
            <person name="Turgeon B."/>
            <person name="Goodwin S."/>
            <person name="Spatafora J."/>
            <person name="Crous P."/>
            <person name="Grigoriev I."/>
        </authorList>
    </citation>
    <scope>NUCLEOTIDE SEQUENCE</scope>
    <source>
        <strain evidence="2">CBS 101060</strain>
    </source>
</reference>
<comment type="caution">
    <text evidence="2">The sequence shown here is derived from an EMBL/GenBank/DDBJ whole genome shotgun (WGS) entry which is preliminary data.</text>
</comment>
<protein>
    <submittedName>
        <fullName evidence="2">Uncharacterized protein</fullName>
    </submittedName>
</protein>
<sequence>MAQVTEGGPPGNLSSSSQKSLDEVLNSVLGNYDPTESRVRVQAVPPIKPTAQKNVYPAGCDKMSDEEKAALGELALENCCLKWYDQKSGTEEPGLYLRTDLRLGGLLDNALSIFEPFISESDIVIRLSAHLGLTLDSTECLRFKNLTLAGCMTGVRIVFDDLKKEAARKLDPKGESSRQPTAPPPSSSEVPGSLPPGLGPSSSLVNKGKVHLIIQRVLSLRKFPQKLLTKGTQPKFFQS</sequence>
<dbReference type="AlphaFoldDB" id="A0A9P4S351"/>
<name>A0A9P4S351_9PEZI</name>
<dbReference type="Proteomes" id="UP000799429">
    <property type="component" value="Unassembled WGS sequence"/>
</dbReference>
<accession>A0A9P4S351</accession>
<gene>
    <name evidence="2" type="ORF">M501DRAFT_1019959</name>
</gene>
<keyword evidence="3" id="KW-1185">Reference proteome</keyword>
<feature type="region of interest" description="Disordered" evidence="1">
    <location>
        <begin position="169"/>
        <end position="202"/>
    </location>
</feature>
<organism evidence="2 3">
    <name type="scientific">Patellaria atrata CBS 101060</name>
    <dbReference type="NCBI Taxonomy" id="1346257"/>
    <lineage>
        <taxon>Eukaryota</taxon>
        <taxon>Fungi</taxon>
        <taxon>Dikarya</taxon>
        <taxon>Ascomycota</taxon>
        <taxon>Pezizomycotina</taxon>
        <taxon>Dothideomycetes</taxon>
        <taxon>Dothideomycetes incertae sedis</taxon>
        <taxon>Patellariales</taxon>
        <taxon>Patellariaceae</taxon>
        <taxon>Patellaria</taxon>
    </lineage>
</organism>
<proteinExistence type="predicted"/>
<evidence type="ECO:0000313" key="2">
    <source>
        <dbReference type="EMBL" id="KAF2835442.1"/>
    </source>
</evidence>
<dbReference type="EMBL" id="MU006109">
    <property type="protein sequence ID" value="KAF2835442.1"/>
    <property type="molecule type" value="Genomic_DNA"/>
</dbReference>
<evidence type="ECO:0000313" key="3">
    <source>
        <dbReference type="Proteomes" id="UP000799429"/>
    </source>
</evidence>
<feature type="region of interest" description="Disordered" evidence="1">
    <location>
        <begin position="1"/>
        <end position="26"/>
    </location>
</feature>